<dbReference type="PANTHER" id="PTHR30203:SF21">
    <property type="entry name" value="OUTER MEMBRANE COMPONENT OF MULTIDRUG EFFLUX PUMP-RELATED"/>
    <property type="match status" value="1"/>
</dbReference>
<gene>
    <name evidence="3" type="ORF">TPR58_18870</name>
</gene>
<keyword evidence="2" id="KW-0812">Transmembrane</keyword>
<dbReference type="SUPFAM" id="SSF56954">
    <property type="entry name" value="Outer membrane efflux proteins (OEP)"/>
    <property type="match status" value="1"/>
</dbReference>
<dbReference type="PROSITE" id="PS51257">
    <property type="entry name" value="PROKAR_LIPOPROTEIN"/>
    <property type="match status" value="1"/>
</dbReference>
<comment type="caution">
    <text evidence="3">The sequence shown here is derived from an EMBL/GenBank/DDBJ whole genome shotgun (WGS) entry which is preliminary data.</text>
</comment>
<sequence>MKRSITLLLSCAALSGCMVGPNYVSPAPKAPAQQDLASGTSPSFVPAEPPADWWTLLDAPVLDRLVADALAANTDLRVAAANLREARASLSEARTARLPSTNISGNYTYSQQSGATLAPFGVTGAGPRLETYDVGIDASYQFDLFGKISRTIQASRADLEAVQATYDLTRVTVVAETIRAYADACTSGRQLGVARDTLRVQEETFDLTRRRVEGGRGTALDTSQASSLLEQTRADVPVLEAQRKSALFRLATLTGRPPAEYPAEVEACTTPPVARSAIPIGSGSSLLARRPDIRAAERRLAAATARVGVATADLYPNISFGAGIGTTATSVGNLFSGDSLRFSLGPLVSWSFPNIAAARARIRQAEAQADGALATFDGTWLTALRETETALTQYVAIGQRVATLRRARDAGREAARIARLRYQAGAEDFQIVLDAERSLAGSESLLAQAEGQFSDATVTLFLALGGGWQTPTAQPAATPAN</sequence>
<dbReference type="PANTHER" id="PTHR30203">
    <property type="entry name" value="OUTER MEMBRANE CATION EFFLUX PROTEIN"/>
    <property type="match status" value="1"/>
</dbReference>
<keyword evidence="2" id="KW-0732">Signal</keyword>
<evidence type="ECO:0000313" key="3">
    <source>
        <dbReference type="EMBL" id="MEN3749245.1"/>
    </source>
</evidence>
<dbReference type="EMBL" id="JBDIZK010000012">
    <property type="protein sequence ID" value="MEN3749245.1"/>
    <property type="molecule type" value="Genomic_DNA"/>
</dbReference>
<comment type="subcellular location">
    <subcellularLocation>
        <location evidence="2">Cell membrane</location>
        <topology evidence="2">Lipid-anchor</topology>
    </subcellularLocation>
</comment>
<evidence type="ECO:0000313" key="4">
    <source>
        <dbReference type="Proteomes" id="UP001427805"/>
    </source>
</evidence>
<organism evidence="3 4">
    <name type="scientific">Sphingomonas rustica</name>
    <dbReference type="NCBI Taxonomy" id="3103142"/>
    <lineage>
        <taxon>Bacteria</taxon>
        <taxon>Pseudomonadati</taxon>
        <taxon>Pseudomonadota</taxon>
        <taxon>Alphaproteobacteria</taxon>
        <taxon>Sphingomonadales</taxon>
        <taxon>Sphingomonadaceae</taxon>
        <taxon>Sphingomonas</taxon>
    </lineage>
</organism>
<feature type="signal peptide" evidence="2">
    <location>
        <begin position="1"/>
        <end position="26"/>
    </location>
</feature>
<keyword evidence="2" id="KW-0564">Palmitate</keyword>
<proteinExistence type="inferred from homology"/>
<feature type="chain" id="PRO_5044999879" evidence="2">
    <location>
        <begin position="27"/>
        <end position="481"/>
    </location>
</feature>
<name>A0ABV0BGP0_9SPHN</name>
<dbReference type="InterPro" id="IPR010131">
    <property type="entry name" value="MdtP/NodT-like"/>
</dbReference>
<keyword evidence="2" id="KW-0449">Lipoprotein</keyword>
<dbReference type="Gene3D" id="2.20.200.10">
    <property type="entry name" value="Outer membrane efflux proteins (OEP)"/>
    <property type="match status" value="1"/>
</dbReference>
<dbReference type="InterPro" id="IPR003423">
    <property type="entry name" value="OMP_efflux"/>
</dbReference>
<reference evidence="3 4" key="1">
    <citation type="submission" date="2024-05" db="EMBL/GenBank/DDBJ databases">
        <title>Sphingomonas sp. HF-S3 16S ribosomal RNA gene Genome sequencing and assembly.</title>
        <authorList>
            <person name="Lee H."/>
        </authorList>
    </citation>
    <scope>NUCLEOTIDE SEQUENCE [LARGE SCALE GENOMIC DNA]</scope>
    <source>
        <strain evidence="3 4">HF-S3</strain>
    </source>
</reference>
<dbReference type="Proteomes" id="UP001427805">
    <property type="component" value="Unassembled WGS sequence"/>
</dbReference>
<comment type="similarity">
    <text evidence="1 2">Belongs to the outer membrane factor (OMF) (TC 1.B.17) family.</text>
</comment>
<evidence type="ECO:0000256" key="2">
    <source>
        <dbReference type="RuleBase" id="RU362097"/>
    </source>
</evidence>
<dbReference type="NCBIfam" id="TIGR01845">
    <property type="entry name" value="outer_NodT"/>
    <property type="match status" value="1"/>
</dbReference>
<dbReference type="Gene3D" id="1.20.1600.10">
    <property type="entry name" value="Outer membrane efflux proteins (OEP)"/>
    <property type="match status" value="1"/>
</dbReference>
<dbReference type="Pfam" id="PF02321">
    <property type="entry name" value="OEP"/>
    <property type="match status" value="2"/>
</dbReference>
<dbReference type="RefSeq" id="WP_346248284.1">
    <property type="nucleotide sequence ID" value="NZ_JBDIZK010000012.1"/>
</dbReference>
<evidence type="ECO:0000256" key="1">
    <source>
        <dbReference type="ARBA" id="ARBA00007613"/>
    </source>
</evidence>
<keyword evidence="4" id="KW-1185">Reference proteome</keyword>
<keyword evidence="2" id="KW-1134">Transmembrane beta strand</keyword>
<accession>A0ABV0BGP0</accession>
<keyword evidence="2" id="KW-0472">Membrane</keyword>
<protein>
    <submittedName>
        <fullName evidence="3">TolC family protein</fullName>
    </submittedName>
</protein>